<name>A0A7V1LLB8_CALAY</name>
<dbReference type="Pfam" id="PF13598">
    <property type="entry name" value="DUF4139"/>
    <property type="match status" value="1"/>
</dbReference>
<organism evidence="2">
    <name type="scientific">Caldithrix abyssi</name>
    <dbReference type="NCBI Taxonomy" id="187145"/>
    <lineage>
        <taxon>Bacteria</taxon>
        <taxon>Pseudomonadati</taxon>
        <taxon>Calditrichota</taxon>
        <taxon>Calditrichia</taxon>
        <taxon>Calditrichales</taxon>
        <taxon>Calditrichaceae</taxon>
        <taxon>Caldithrix</taxon>
    </lineage>
</organism>
<feature type="non-terminal residue" evidence="2">
    <location>
        <position position="1"/>
    </location>
</feature>
<dbReference type="PANTHER" id="PTHR38075">
    <property type="entry name" value="DUF4139 DOMAIN-CONTAINING PROTEIN"/>
    <property type="match status" value="1"/>
</dbReference>
<dbReference type="PANTHER" id="PTHR38075:SF1">
    <property type="entry name" value="DUF4139 DOMAIN-CONTAINING PROTEIN"/>
    <property type="match status" value="1"/>
</dbReference>
<dbReference type="InterPro" id="IPR037291">
    <property type="entry name" value="DUF4139"/>
</dbReference>
<reference evidence="2" key="1">
    <citation type="journal article" date="2020" name="mSystems">
        <title>Genome- and Community-Level Interaction Insights into Carbon Utilization and Element Cycling Functions of Hydrothermarchaeota in Hydrothermal Sediment.</title>
        <authorList>
            <person name="Zhou Z."/>
            <person name="Liu Y."/>
            <person name="Xu W."/>
            <person name="Pan J."/>
            <person name="Luo Z.H."/>
            <person name="Li M."/>
        </authorList>
    </citation>
    <scope>NUCLEOTIDE SEQUENCE [LARGE SCALE GENOMIC DNA]</scope>
    <source>
        <strain evidence="2">HyVt-456</strain>
    </source>
</reference>
<dbReference type="EMBL" id="DRLD01000148">
    <property type="protein sequence ID" value="HED10083.1"/>
    <property type="molecule type" value="Genomic_DNA"/>
</dbReference>
<dbReference type="AlphaFoldDB" id="A0A7V1LLB8"/>
<comment type="caution">
    <text evidence="2">The sequence shown here is derived from an EMBL/GenBank/DDBJ whole genome shotgun (WGS) entry which is preliminary data.</text>
</comment>
<protein>
    <submittedName>
        <fullName evidence="2">DUF4139 domain-containing protein</fullName>
    </submittedName>
</protein>
<evidence type="ECO:0000259" key="1">
    <source>
        <dbReference type="Pfam" id="PF13598"/>
    </source>
</evidence>
<gene>
    <name evidence="2" type="ORF">ENJ10_05310</name>
</gene>
<feature type="domain" description="DUF4139" evidence="1">
    <location>
        <begin position="167"/>
        <end position="439"/>
    </location>
</feature>
<dbReference type="Proteomes" id="UP000886005">
    <property type="component" value="Unassembled WGS sequence"/>
</dbReference>
<accession>A0A7V1LLB8</accession>
<sequence>LLTALAGLTGLTPLTGQTVLSLTTKNIGLVRESRELDLKSGEQSVVLKNVAGQLIPSSVFTDGGGFEIVEQTFEARPRPEEQLLKRALNKKITLVHPEMGLIAGTLLSATPAMIVLRDSNGDYQMIPRSKALRVVIPAGETATRPLQMEPQLRWRLKTDRAGKKNFRLSYLTHGLNWSADYVALLSAREDKLRLSSRVTLENNSGRDYQQARIKLLAGDVNIEKIRGGRGYELRAMDRVLPAAGEKSFFDFHLYTINRSTDLPDGQSVQMPLFPEQVVAVTKRYRLYAERPDKVNVLLTFKNDKKSGPGRPLPAGKVRVFKEDEGEPVFIGEKSMDHTPRGAQVELVLGSAFDISASRQQRVERPAKNMERQRVSYTLHNHKKEAVRLEIWESFPNRTEVEVLKSDIEVTGIANGRIRMVMLLPANEKKEIHIDYQYKW</sequence>
<evidence type="ECO:0000313" key="2">
    <source>
        <dbReference type="EMBL" id="HED10083.1"/>
    </source>
</evidence>
<proteinExistence type="predicted"/>